<dbReference type="InterPro" id="IPR050111">
    <property type="entry name" value="C-type_lectin/snaclec_domain"/>
</dbReference>
<dbReference type="InterPro" id="IPR016186">
    <property type="entry name" value="C-type_lectin-like/link_sf"/>
</dbReference>
<protein>
    <recommendedName>
        <fullName evidence="2">C-type lectin domain-containing protein</fullName>
    </recommendedName>
</protein>
<dbReference type="GeneTree" id="ENSGT01150000286973"/>
<dbReference type="Pfam" id="PF00059">
    <property type="entry name" value="Lectin_C"/>
    <property type="match status" value="1"/>
</dbReference>
<dbReference type="Gene3D" id="3.10.100.10">
    <property type="entry name" value="Mannose-Binding Protein A, subunit A"/>
    <property type="match status" value="1"/>
</dbReference>
<dbReference type="PRINTS" id="PR01504">
    <property type="entry name" value="PNCREATITSAP"/>
</dbReference>
<dbReference type="AlphaFoldDB" id="A0A3B5AF72"/>
<proteinExistence type="predicted"/>
<dbReference type="PANTHER" id="PTHR22803">
    <property type="entry name" value="MANNOSE, PHOSPHOLIPASE, LECTIN RECEPTOR RELATED"/>
    <property type="match status" value="1"/>
</dbReference>
<dbReference type="InterPro" id="IPR001304">
    <property type="entry name" value="C-type_lectin-like"/>
</dbReference>
<keyword evidence="1" id="KW-1015">Disulfide bond</keyword>
<dbReference type="SUPFAM" id="SSF56436">
    <property type="entry name" value="C-type lectin-like"/>
    <property type="match status" value="1"/>
</dbReference>
<name>A0A3B5AF72_9TELE</name>
<dbReference type="InterPro" id="IPR016187">
    <property type="entry name" value="CTDL_fold"/>
</dbReference>
<dbReference type="CDD" id="cd00037">
    <property type="entry name" value="CLECT"/>
    <property type="match status" value="1"/>
</dbReference>
<reference evidence="3" key="1">
    <citation type="submission" date="2023-09" db="UniProtKB">
        <authorList>
            <consortium name="Ensembl"/>
        </authorList>
    </citation>
    <scope>IDENTIFICATION</scope>
</reference>
<evidence type="ECO:0000256" key="1">
    <source>
        <dbReference type="ARBA" id="ARBA00023157"/>
    </source>
</evidence>
<sequence length="174" mass="19565">MTGGQNPNFVSDCLLSASDSHCDKGWLLYGDHCYHFETEVVKNWQDAETHCASEQGHLVSFHSQQELSFLTGEQLIKAHQSDPADDVWTGLNDLFIPGMFTWSDEHITTFTYWAPGEPNNHDGFHEDCVEITNGTVSWWNDLNCDAHLDWICKIAKGKDPIQPPEPPPPIPGNT</sequence>
<accession>A0A3B5AF72</accession>
<dbReference type="InterPro" id="IPR018378">
    <property type="entry name" value="C-type_lectin_CS"/>
</dbReference>
<dbReference type="SMART" id="SM00034">
    <property type="entry name" value="CLECT"/>
    <property type="match status" value="1"/>
</dbReference>
<dbReference type="PROSITE" id="PS50041">
    <property type="entry name" value="C_TYPE_LECTIN_2"/>
    <property type="match status" value="1"/>
</dbReference>
<organism evidence="3">
    <name type="scientific">Stegastes partitus</name>
    <name type="common">bicolor damselfish</name>
    <dbReference type="NCBI Taxonomy" id="144197"/>
    <lineage>
        <taxon>Eukaryota</taxon>
        <taxon>Metazoa</taxon>
        <taxon>Chordata</taxon>
        <taxon>Craniata</taxon>
        <taxon>Vertebrata</taxon>
        <taxon>Euteleostomi</taxon>
        <taxon>Actinopterygii</taxon>
        <taxon>Neopterygii</taxon>
        <taxon>Teleostei</taxon>
        <taxon>Neoteleostei</taxon>
        <taxon>Acanthomorphata</taxon>
        <taxon>Ovalentaria</taxon>
        <taxon>Pomacentridae</taxon>
        <taxon>Stegastes</taxon>
    </lineage>
</organism>
<feature type="domain" description="C-type lectin" evidence="2">
    <location>
        <begin position="29"/>
        <end position="153"/>
    </location>
</feature>
<dbReference type="STRING" id="144197.ENSSPAP00000019430"/>
<dbReference type="Ensembl" id="ENSSPAT00000019724.1">
    <property type="protein sequence ID" value="ENSSPAP00000019430.1"/>
    <property type="gene ID" value="ENSSPAG00000014662.1"/>
</dbReference>
<evidence type="ECO:0000313" key="3">
    <source>
        <dbReference type="Ensembl" id="ENSSPAP00000019430.1"/>
    </source>
</evidence>
<evidence type="ECO:0000259" key="2">
    <source>
        <dbReference type="PROSITE" id="PS50041"/>
    </source>
</evidence>
<dbReference type="PROSITE" id="PS00615">
    <property type="entry name" value="C_TYPE_LECTIN_1"/>
    <property type="match status" value="1"/>
</dbReference>